<feature type="domain" description="CARDB" evidence="1">
    <location>
        <begin position="1315"/>
        <end position="1419"/>
    </location>
</feature>
<dbReference type="Pfam" id="PF13573">
    <property type="entry name" value="SprB"/>
    <property type="match status" value="2"/>
</dbReference>
<feature type="domain" description="CARDB" evidence="1">
    <location>
        <begin position="1567"/>
        <end position="1650"/>
    </location>
</feature>
<feature type="domain" description="CARDB" evidence="1">
    <location>
        <begin position="1224"/>
        <end position="1306"/>
    </location>
</feature>
<dbReference type="NCBIfam" id="TIGR04183">
    <property type="entry name" value="Por_Secre_tail"/>
    <property type="match status" value="1"/>
</dbReference>
<evidence type="ECO:0000259" key="1">
    <source>
        <dbReference type="Pfam" id="PF07705"/>
    </source>
</evidence>
<feature type="domain" description="CARDB" evidence="1">
    <location>
        <begin position="859"/>
        <end position="954"/>
    </location>
</feature>
<dbReference type="EMBL" id="BAABGY010000016">
    <property type="protein sequence ID" value="GAA4343086.1"/>
    <property type="molecule type" value="Genomic_DNA"/>
</dbReference>
<gene>
    <name evidence="2" type="ORF">GCM10023184_43110</name>
</gene>
<dbReference type="Gene3D" id="2.60.40.10">
    <property type="entry name" value="Immunoglobulins"/>
    <property type="match status" value="7"/>
</dbReference>
<dbReference type="Gene3D" id="2.60.40.740">
    <property type="match status" value="1"/>
</dbReference>
<reference evidence="3" key="1">
    <citation type="journal article" date="2019" name="Int. J. Syst. Evol. Microbiol.">
        <title>The Global Catalogue of Microorganisms (GCM) 10K type strain sequencing project: providing services to taxonomists for standard genome sequencing and annotation.</title>
        <authorList>
            <consortium name="The Broad Institute Genomics Platform"/>
            <consortium name="The Broad Institute Genome Sequencing Center for Infectious Disease"/>
            <person name="Wu L."/>
            <person name="Ma J."/>
        </authorList>
    </citation>
    <scope>NUCLEOTIDE SEQUENCE [LARGE SCALE GENOMIC DNA]</scope>
    <source>
        <strain evidence="3">JCM 17919</strain>
    </source>
</reference>
<sequence length="2560" mass="261036">MGLLVQAQSNISRVEYYVDADPGTGAATALPVTPATQLPGLSIQLDPASLSPGVHVLGARARDEQGSWSLAHRWLFFKPYSGSGTAAPVPDLVYAEYYIDTDPGFGAATPVAVSGAAVPALSIPVDPATLAPGVHVFGFRARDAQGAWSLSHRWLFFKPYSGNVVATPAPQLSAAEYFIDTDPGYGQGIPVSVSGTDRTGLLVNIDPGTLTSGVHKFAFRTRDAAGSWSLTQEWLFFKPFSGNVAAAPRPQLVQLEYYIDNDPGRGLATQVALPAGTDVSQLAIPVSLNGLTAGSHRFYARAKDAAGNWSLVNHFDFTVPPAFDQTITISSAVPTMLCVNTPFNVAFTATGTYSPTNVFRVQLSDASGSFANPTVIGTAAGTGSGAIQAALASNTPGGLHYRIRVVASDPELISADNGQDIKVGFTAALACPAPITVNAAPGACSAIVNFAATSDSSVTYSHQPGSAFPVGTTWVTALVTNECGGTSCAFTITVNDVTPPVAITRNISVTLDGSGNASITGADVNDGSTDNCGIASMTVTPNQFTAAQLGANTVTLTVTDASGNSSTATATVTVQQAVYVTVQATATTCGNDNGSVTAVPQGGTPPYSYVWSNGATTSSLTNLAAGTYTVTITDAAGRTATASGTVAASSVPAPPVISESGSTPLCAGHTVTLTSSLADSYLWSTGATTRSITVSASGIYTVTATFNGCSSSASKTVTFGSNHAPVLSFTGASSFVSSVMSPASGTPTSNYRFEVRYTDADGDGPQSNTIKLLLDFEGNGVFTNGGDRTFYLTEKDAADQNTADGKDYYFVTNALPASATWQTTISATDMNGCSTSFGPFNGPVVQPRVDVSIFANDITFSNPNPAPGAPLTVTATIRNNSGRDAGNFTVRLVNQNDAGTTFPDITVPFLSGNSGVTQVSWTITTPPVAMWCPMQVFIDHGNVLDEVNELDNQAIRPFVNGDFQLPGDIAITAAPSPATIQSSGAISFSGTAWYRNTAVQLLDSTCAGATVTVKILETGQTRSVFTNSLGDYVASFQHGPATPGTYHVQVTITDFTLDGDTTTQFVVVIPPACTAPDLVSKVTLSAGTIQPQYPAYNTRYIVVGQSLTGTATTTNQGNAAAGAHELHVQLPEGTPVPGPFAVPALAVNATETFALPSMQFNSIGSTYIRTVADGTNTVAELCSSSESNNNDLQHIVVLPAQPDIAPSSHGSYIHASQCGTFPGVSFTVRNLGGLPTGAFNARLTVLHNGNVETVLNQVVSNINPLWETQVSFNYTYTGFTGVYTFQLQCDVPNAVAEHNESNNAASFQVQVNACQPDLTVYGCGNIDVTPADPAHPGNIGITAMLVNSGSVPVSGPIRVDFNVAGSVHSTLFNGTLAPGSSAPVTITVPAPAHGNNLLTVTVDAAHSLGESNENNNVVTEKLCWDFAVTNASCNGGVYINGRQTIGQPVTMATGLLNYGLYKATAAGVRFEVSGPGIAGWLNLGTVTTPIANICACPLGVRLPNPYVFTQTGQYMVRITADPTGSYTECNEANNVILVPVNVVLPMPDYLTRSEYIAPSKLNPDLDEPITIDISYRNGGAGSTDSLTVYSQVNNDPHDSVRAEGLATGNLSTVHMSQPWSSPLRGIHVIRAVVDRHGEIAETDELNNEATRAIVVGKAPNIVVDTVEVNNRMPAPGQTVHIVARMRNNGYQDLGATFKLLYVNDAGQEVLITQRAISVDSAGALEVSANWRVTDAYTRIIARVVDGDPMEFELSDNETAAPIGQMSLATSSAPASCNTAADGIARVTITGGQAPFNRMWSNGATGDSIAVAPGTYIVTVSDAAGAVLTDTVTVVALTADCRSLTTQVPAAGLCAGSTLTVNYVATGTFGEANSFVAQLSDASGSFAAPVIIGQGNGGSLTATIPAATAPGTGYRIRVVATDPAFEGTDNGSNLVLALPATASIAYSGSPYCATGLASVTLTGTTGGVYSTTAGLSLHAATGAINLNASAPGTYTVTYTLAAAGSCPPVQATATVVINALPSVSPVPNQVVCAGSTVGAIAFSGMGTSYTWVNDNPSIGLPASGAGTIPAFTALNAGTTTQVAIITVAANTGGCASKLMTFRISVKPAPTVDAVAGSALCAGSLSTPVAFSGNIAGTTYSWTNDNTATGLATAGTGNIPAFVAVNNTGSTQVSTVTVTPVSGGCAGTPATFTLTVTPSAGTIAYPASPYCPAGHAAVQRSGSAGGTFTAPAGLALDATTGEVNLAHSQPGTYTVAYTVGVGGGGCAQVATTTISISAATTVNAIPNAVYCAGEAVPALPFSGTASGYSWTNSDPSIGLPASGTGTSLPAFAATNNGSSAVTAGITVTPLGSGGCPSGKPFTFRITVQPRLVVTAIADQLYCTGVTAAAVSFSANVPGAAYTWSRTPAAIGLAATSGRGSIPAFVTQNATASTLTSTVTVTATANKCVSAPVSFQYGVANCIAQQGGNGSAEAAARTAVLLSKLVLGPNPTQGRATLFLDAKSTGTYTVRVLDAGGIPVARPATFSGSSYTLDLTGLSAGTYLVQVADARSGEQVQRKLVKL</sequence>
<protein>
    <recommendedName>
        <fullName evidence="1">CARDB domain-containing protein</fullName>
    </recommendedName>
</protein>
<dbReference type="InterPro" id="IPR026444">
    <property type="entry name" value="Secre_tail"/>
</dbReference>
<comment type="caution">
    <text evidence="2">The sequence shown here is derived from an EMBL/GenBank/DDBJ whole genome shotgun (WGS) entry which is preliminary data.</text>
</comment>
<evidence type="ECO:0000313" key="3">
    <source>
        <dbReference type="Proteomes" id="UP001501725"/>
    </source>
</evidence>
<dbReference type="InterPro" id="IPR011635">
    <property type="entry name" value="CARDB"/>
</dbReference>
<accession>A0ABP8HR68</accession>
<organism evidence="2 3">
    <name type="scientific">Flaviaesturariibacter amylovorans</name>
    <dbReference type="NCBI Taxonomy" id="1084520"/>
    <lineage>
        <taxon>Bacteria</taxon>
        <taxon>Pseudomonadati</taxon>
        <taxon>Bacteroidota</taxon>
        <taxon>Chitinophagia</taxon>
        <taxon>Chitinophagales</taxon>
        <taxon>Chitinophagaceae</taxon>
        <taxon>Flaviaestuariibacter</taxon>
    </lineage>
</organism>
<dbReference type="InterPro" id="IPR013783">
    <property type="entry name" value="Ig-like_fold"/>
</dbReference>
<dbReference type="Pfam" id="PF07705">
    <property type="entry name" value="CARDB"/>
    <property type="match status" value="5"/>
</dbReference>
<keyword evidence="3" id="KW-1185">Reference proteome</keyword>
<dbReference type="Proteomes" id="UP001501725">
    <property type="component" value="Unassembled WGS sequence"/>
</dbReference>
<feature type="domain" description="CARDB" evidence="1">
    <location>
        <begin position="1099"/>
        <end position="1190"/>
    </location>
</feature>
<name>A0ABP8HR68_9BACT</name>
<dbReference type="InterPro" id="IPR025667">
    <property type="entry name" value="SprB_repeat"/>
</dbReference>
<proteinExistence type="predicted"/>
<evidence type="ECO:0000313" key="2">
    <source>
        <dbReference type="EMBL" id="GAA4343086.1"/>
    </source>
</evidence>